<dbReference type="Proteomes" id="UP001057498">
    <property type="component" value="Chromosome"/>
</dbReference>
<reference evidence="1" key="1">
    <citation type="submission" date="2022-04" db="EMBL/GenBank/DDBJ databases">
        <title>Whole genome sequence of Sphaerotilus sp. FB-5.</title>
        <authorList>
            <person name="Takeda M."/>
            <person name="Narihara S."/>
            <person name="Akimoto M."/>
            <person name="Akimoto R."/>
            <person name="Nishiyashiki S."/>
            <person name="Murakami T."/>
        </authorList>
    </citation>
    <scope>NUCLEOTIDE SEQUENCE</scope>
    <source>
        <strain evidence="1">FB-5</strain>
    </source>
</reference>
<keyword evidence="2" id="KW-1185">Reference proteome</keyword>
<evidence type="ECO:0008006" key="3">
    <source>
        <dbReference type="Google" id="ProtNLM"/>
    </source>
</evidence>
<accession>A0ABM7YSD5</accession>
<protein>
    <recommendedName>
        <fullName evidence="3">Lipoprotein LpqB beta-propeller domain-containing protein</fullName>
    </recommendedName>
</protein>
<name>A0ABM7YSD5_9BURK</name>
<gene>
    <name evidence="1" type="ORF">CATMQ487_44750</name>
</gene>
<proteinExistence type="predicted"/>
<dbReference type="InterPro" id="IPR011044">
    <property type="entry name" value="Quino_amine_DH_bsu"/>
</dbReference>
<evidence type="ECO:0000313" key="2">
    <source>
        <dbReference type="Proteomes" id="UP001057498"/>
    </source>
</evidence>
<dbReference type="SUPFAM" id="SSF50969">
    <property type="entry name" value="YVTN repeat-like/Quinoprotein amine dehydrogenase"/>
    <property type="match status" value="1"/>
</dbReference>
<evidence type="ECO:0000313" key="1">
    <source>
        <dbReference type="EMBL" id="BDI07505.1"/>
    </source>
</evidence>
<sequence>MLAGGGPGRDLRSFSLGWGSERWVAVADGRLVYSVRPQETDVSMQTTERTPVRTVVGREVFLVGDMSDRVSVVDLSDGRQLAELNPGLPAGVRPMRQALAASSRSDLISFGMPDGVVLMDLGSGAVRRRACQVAGGGATARAWAVEFGLDLSGLCDSE</sequence>
<organism evidence="1 2">
    <name type="scientific">Sphaerotilus microaerophilus</name>
    <dbReference type="NCBI Taxonomy" id="2914710"/>
    <lineage>
        <taxon>Bacteria</taxon>
        <taxon>Pseudomonadati</taxon>
        <taxon>Pseudomonadota</taxon>
        <taxon>Betaproteobacteria</taxon>
        <taxon>Burkholderiales</taxon>
        <taxon>Sphaerotilaceae</taxon>
        <taxon>Sphaerotilus</taxon>
    </lineage>
</organism>
<dbReference type="EMBL" id="AP025730">
    <property type="protein sequence ID" value="BDI07505.1"/>
    <property type="molecule type" value="Genomic_DNA"/>
</dbReference>